<dbReference type="InterPro" id="IPR033738">
    <property type="entry name" value="AsnB_N"/>
</dbReference>
<dbReference type="PANTHER" id="PTHR43284">
    <property type="entry name" value="ASPARAGINE SYNTHETASE (GLUTAMINE-HYDROLYZING)"/>
    <property type="match status" value="1"/>
</dbReference>
<dbReference type="RefSeq" id="WP_039472540.1">
    <property type="nucleotide sequence ID" value="NZ_JSYN01000004.1"/>
</dbReference>
<evidence type="ECO:0000259" key="11">
    <source>
        <dbReference type="PROSITE" id="PS51278"/>
    </source>
</evidence>
<dbReference type="Pfam" id="PF00733">
    <property type="entry name" value="Asn_synthase"/>
    <property type="match status" value="1"/>
</dbReference>
<dbReference type="InterPro" id="IPR029055">
    <property type="entry name" value="Ntn_hydrolases_N"/>
</dbReference>
<keyword evidence="4 9" id="KW-0547">Nucleotide-binding</keyword>
<dbReference type="PROSITE" id="PS51278">
    <property type="entry name" value="GATASE_TYPE_2"/>
    <property type="match status" value="1"/>
</dbReference>
<dbReference type="InterPro" id="IPR017932">
    <property type="entry name" value="GATase_2_dom"/>
</dbReference>
<dbReference type="Gene3D" id="3.40.50.620">
    <property type="entry name" value="HUPs"/>
    <property type="match status" value="1"/>
</dbReference>
<comment type="similarity">
    <text evidence="2">Belongs to the asparagine synthetase family.</text>
</comment>
<dbReference type="OrthoDB" id="9763290at2"/>
<feature type="active site" description="For GATase activity" evidence="8">
    <location>
        <position position="2"/>
    </location>
</feature>
<dbReference type="GO" id="GO:0005829">
    <property type="term" value="C:cytosol"/>
    <property type="evidence" value="ECO:0007669"/>
    <property type="project" value="TreeGrafter"/>
</dbReference>
<dbReference type="Gene3D" id="3.60.20.10">
    <property type="entry name" value="Glutamine Phosphoribosylpyrophosphate, subunit 1, domain 1"/>
    <property type="match status" value="1"/>
</dbReference>
<evidence type="ECO:0000256" key="5">
    <source>
        <dbReference type="ARBA" id="ARBA00022840"/>
    </source>
</evidence>
<reference evidence="12 13" key="1">
    <citation type="submission" date="2014-10" db="EMBL/GenBank/DDBJ databases">
        <title>Pedobacter Kyungheensis.</title>
        <authorList>
            <person name="Anderson B.M."/>
            <person name="Newman J.D."/>
        </authorList>
    </citation>
    <scope>NUCLEOTIDE SEQUENCE [LARGE SCALE GENOMIC DNA]</scope>
    <source>
        <strain evidence="12 13">KACC 16221</strain>
    </source>
</reference>
<dbReference type="CDD" id="cd00712">
    <property type="entry name" value="AsnB"/>
    <property type="match status" value="1"/>
</dbReference>
<dbReference type="GO" id="GO:0004066">
    <property type="term" value="F:asparagine synthase (glutamine-hydrolyzing) activity"/>
    <property type="evidence" value="ECO:0007669"/>
    <property type="project" value="UniProtKB-EC"/>
</dbReference>
<dbReference type="EC" id="6.3.5.4" evidence="3"/>
<dbReference type="SUPFAM" id="SSF52402">
    <property type="entry name" value="Adenine nucleotide alpha hydrolases-like"/>
    <property type="match status" value="1"/>
</dbReference>
<feature type="binding site" evidence="9">
    <location>
        <begin position="356"/>
        <end position="357"/>
    </location>
    <ligand>
        <name>ATP</name>
        <dbReference type="ChEBI" id="CHEBI:30616"/>
    </ligand>
</feature>
<feature type="site" description="Important for beta-aspartyl-AMP intermediate formation" evidence="10">
    <location>
        <position position="358"/>
    </location>
</feature>
<dbReference type="AlphaFoldDB" id="A0A0C1FVR3"/>
<dbReference type="Pfam" id="PF13537">
    <property type="entry name" value="GATase_7"/>
    <property type="match status" value="1"/>
</dbReference>
<keyword evidence="8" id="KW-0028">Amino-acid biosynthesis</keyword>
<comment type="pathway">
    <text evidence="1">Amino-acid biosynthesis; L-asparagine biosynthesis; L-asparagine from L-aspartate (L-Gln route): step 1/1.</text>
</comment>
<sequence>MCGIYGATIPYSDGVVREKMARINFRGPDYTGVQRYNQVVFAHNRLAIIDLDARSNQPFSYLHLHIVFNGEIYNYKDIRKALEAKNYQFRTSSDTEVICAAYLEYGADCLTYFNGMFAFVIYDTLKNELFGARDRFGKKPFYYAHEHGTFEFASQPSQISIDRDLSVDEDAISQYLIWGYVPQPQSIWQNVKQLPAANYFTYNLQTDKLKITEYWTLDYGWKNKFAGTYEEAKEALALIIADAVKIRMNADVPLGVFLSGGIDSSLVAALATKEIDHVKTFSIKFNEKGFDESAYANQVAKHLGTDHHTIECNYDDGIQLIENFNRYYDEPFADSSAIPTMLLSKSTRAHVTVALSGDAGDEAFLGYHRYKWIKQVSSLFYAPHAIRKAFAGLINQSPSYRHKLIAMGISMEDVEKLYVKMFGNMENSWVKQPDLAKYNPLMHILTNPSKPLLERVSDFDIKTYLNGDINTKVDRASMAFSLESRSPLMDYRVIEFSRTLPTHFKYSSGNQKRILKDLLFEHVPAHMFDRPKAGFTMPFQNWFRNELKDYVMDNLSADNLKNIPGIHVKRTQEIINEHMTGKWNRYPQIWKLLVLSQWLIKNKTNAKKISLVA</sequence>
<evidence type="ECO:0000256" key="7">
    <source>
        <dbReference type="ARBA" id="ARBA00048741"/>
    </source>
</evidence>
<evidence type="ECO:0000256" key="3">
    <source>
        <dbReference type="ARBA" id="ARBA00012737"/>
    </source>
</evidence>
<dbReference type="EMBL" id="JSYN01000004">
    <property type="protein sequence ID" value="KIA95963.1"/>
    <property type="molecule type" value="Genomic_DNA"/>
</dbReference>
<dbReference type="InterPro" id="IPR001962">
    <property type="entry name" value="Asn_synthase"/>
</dbReference>
<dbReference type="CDD" id="cd01991">
    <property type="entry name" value="Asn_synthase_B_C"/>
    <property type="match status" value="1"/>
</dbReference>
<keyword evidence="13" id="KW-1185">Reference proteome</keyword>
<feature type="domain" description="Glutamine amidotransferase type-2" evidence="11">
    <location>
        <begin position="2"/>
        <end position="205"/>
    </location>
</feature>
<accession>A0A0C1FVR3</accession>
<dbReference type="Proteomes" id="UP000031246">
    <property type="component" value="Unassembled WGS sequence"/>
</dbReference>
<evidence type="ECO:0000256" key="4">
    <source>
        <dbReference type="ARBA" id="ARBA00022741"/>
    </source>
</evidence>
<dbReference type="InterPro" id="IPR051786">
    <property type="entry name" value="ASN_synthetase/amidase"/>
</dbReference>
<evidence type="ECO:0000256" key="8">
    <source>
        <dbReference type="PIRSR" id="PIRSR001589-1"/>
    </source>
</evidence>
<evidence type="ECO:0000256" key="9">
    <source>
        <dbReference type="PIRSR" id="PIRSR001589-2"/>
    </source>
</evidence>
<keyword evidence="6 8" id="KW-0315">Glutamine amidotransferase</keyword>
<dbReference type="NCBIfam" id="TIGR01536">
    <property type="entry name" value="asn_synth_AEB"/>
    <property type="match status" value="1"/>
</dbReference>
<feature type="binding site" evidence="9">
    <location>
        <position position="94"/>
    </location>
    <ligand>
        <name>L-glutamine</name>
        <dbReference type="ChEBI" id="CHEBI:58359"/>
    </ligand>
</feature>
<keyword evidence="8" id="KW-0061">Asparagine biosynthesis</keyword>
<feature type="binding site" evidence="9">
    <location>
        <position position="283"/>
    </location>
    <ligand>
        <name>ATP</name>
        <dbReference type="ChEBI" id="CHEBI:30616"/>
    </ligand>
</feature>
<keyword evidence="5 9" id="KW-0067">ATP-binding</keyword>
<dbReference type="GO" id="GO:0005524">
    <property type="term" value="F:ATP binding"/>
    <property type="evidence" value="ECO:0007669"/>
    <property type="project" value="UniProtKB-KW"/>
</dbReference>
<dbReference type="InterPro" id="IPR014729">
    <property type="entry name" value="Rossmann-like_a/b/a_fold"/>
</dbReference>
<organism evidence="12 13">
    <name type="scientific">Pedobacter kyungheensis</name>
    <dbReference type="NCBI Taxonomy" id="1069985"/>
    <lineage>
        <taxon>Bacteria</taxon>
        <taxon>Pseudomonadati</taxon>
        <taxon>Bacteroidota</taxon>
        <taxon>Sphingobacteriia</taxon>
        <taxon>Sphingobacteriales</taxon>
        <taxon>Sphingobacteriaceae</taxon>
        <taxon>Pedobacter</taxon>
    </lineage>
</organism>
<evidence type="ECO:0000256" key="10">
    <source>
        <dbReference type="PIRSR" id="PIRSR001589-3"/>
    </source>
</evidence>
<dbReference type="SUPFAM" id="SSF56235">
    <property type="entry name" value="N-terminal nucleophile aminohydrolases (Ntn hydrolases)"/>
    <property type="match status" value="1"/>
</dbReference>
<proteinExistence type="inferred from homology"/>
<dbReference type="InterPro" id="IPR006426">
    <property type="entry name" value="Asn_synth_AEB"/>
</dbReference>
<comment type="caution">
    <text evidence="12">The sequence shown here is derived from an EMBL/GenBank/DDBJ whole genome shotgun (WGS) entry which is preliminary data.</text>
</comment>
<dbReference type="GO" id="GO:0006529">
    <property type="term" value="P:asparagine biosynthetic process"/>
    <property type="evidence" value="ECO:0007669"/>
    <property type="project" value="UniProtKB-KW"/>
</dbReference>
<evidence type="ECO:0000256" key="1">
    <source>
        <dbReference type="ARBA" id="ARBA00005187"/>
    </source>
</evidence>
<name>A0A0C1FVR3_9SPHI</name>
<gene>
    <name evidence="12" type="ORF">OC25_05330</name>
</gene>
<protein>
    <recommendedName>
        <fullName evidence="3">asparagine synthase (glutamine-hydrolyzing)</fullName>
        <ecNumber evidence="3">6.3.5.4</ecNumber>
    </recommendedName>
</protein>
<comment type="catalytic activity">
    <reaction evidence="7">
        <text>L-aspartate + L-glutamine + ATP + H2O = L-asparagine + L-glutamate + AMP + diphosphate + H(+)</text>
        <dbReference type="Rhea" id="RHEA:12228"/>
        <dbReference type="ChEBI" id="CHEBI:15377"/>
        <dbReference type="ChEBI" id="CHEBI:15378"/>
        <dbReference type="ChEBI" id="CHEBI:29985"/>
        <dbReference type="ChEBI" id="CHEBI:29991"/>
        <dbReference type="ChEBI" id="CHEBI:30616"/>
        <dbReference type="ChEBI" id="CHEBI:33019"/>
        <dbReference type="ChEBI" id="CHEBI:58048"/>
        <dbReference type="ChEBI" id="CHEBI:58359"/>
        <dbReference type="ChEBI" id="CHEBI:456215"/>
        <dbReference type="EC" id="6.3.5.4"/>
    </reaction>
</comment>
<dbReference type="PANTHER" id="PTHR43284:SF1">
    <property type="entry name" value="ASPARAGINE SYNTHETASE"/>
    <property type="match status" value="1"/>
</dbReference>
<evidence type="ECO:0000313" key="12">
    <source>
        <dbReference type="EMBL" id="KIA95963.1"/>
    </source>
</evidence>
<dbReference type="PIRSF" id="PIRSF001589">
    <property type="entry name" value="Asn_synthetase_glu-h"/>
    <property type="match status" value="1"/>
</dbReference>
<evidence type="ECO:0000256" key="6">
    <source>
        <dbReference type="ARBA" id="ARBA00022962"/>
    </source>
</evidence>
<evidence type="ECO:0000256" key="2">
    <source>
        <dbReference type="ARBA" id="ARBA00005752"/>
    </source>
</evidence>
<evidence type="ECO:0000313" key="13">
    <source>
        <dbReference type="Proteomes" id="UP000031246"/>
    </source>
</evidence>